<dbReference type="EMBL" id="CM018040">
    <property type="protein sequence ID" value="KAA8535430.1"/>
    <property type="molecule type" value="Genomic_DNA"/>
</dbReference>
<evidence type="ECO:0000313" key="3">
    <source>
        <dbReference type="Proteomes" id="UP000325577"/>
    </source>
</evidence>
<evidence type="ECO:0000256" key="1">
    <source>
        <dbReference type="SAM" id="MobiDB-lite"/>
    </source>
</evidence>
<feature type="compositionally biased region" description="Low complexity" evidence="1">
    <location>
        <begin position="123"/>
        <end position="150"/>
    </location>
</feature>
<reference evidence="2 3" key="1">
    <citation type="submission" date="2019-09" db="EMBL/GenBank/DDBJ databases">
        <title>A chromosome-level genome assembly of the Chinese tupelo Nyssa sinensis.</title>
        <authorList>
            <person name="Yang X."/>
            <person name="Kang M."/>
            <person name="Yang Y."/>
            <person name="Xiong H."/>
            <person name="Wang M."/>
            <person name="Zhang Z."/>
            <person name="Wang Z."/>
            <person name="Wu H."/>
            <person name="Ma T."/>
            <person name="Liu J."/>
            <person name="Xi Z."/>
        </authorList>
    </citation>
    <scope>NUCLEOTIDE SEQUENCE [LARGE SCALE GENOMIC DNA]</scope>
    <source>
        <strain evidence="2">J267</strain>
        <tissue evidence="2">Leaf</tissue>
    </source>
</reference>
<organism evidence="2 3">
    <name type="scientific">Nyssa sinensis</name>
    <dbReference type="NCBI Taxonomy" id="561372"/>
    <lineage>
        <taxon>Eukaryota</taxon>
        <taxon>Viridiplantae</taxon>
        <taxon>Streptophyta</taxon>
        <taxon>Embryophyta</taxon>
        <taxon>Tracheophyta</taxon>
        <taxon>Spermatophyta</taxon>
        <taxon>Magnoliopsida</taxon>
        <taxon>eudicotyledons</taxon>
        <taxon>Gunneridae</taxon>
        <taxon>Pentapetalae</taxon>
        <taxon>asterids</taxon>
        <taxon>Cornales</taxon>
        <taxon>Nyssaceae</taxon>
        <taxon>Nyssa</taxon>
    </lineage>
</organism>
<name>A0A5J5AYT4_9ASTE</name>
<protein>
    <submittedName>
        <fullName evidence="2">Uncharacterized protein</fullName>
    </submittedName>
</protein>
<dbReference type="AlphaFoldDB" id="A0A5J5AYT4"/>
<dbReference type="Proteomes" id="UP000325577">
    <property type="component" value="Linkage Group LG17"/>
</dbReference>
<feature type="region of interest" description="Disordered" evidence="1">
    <location>
        <begin position="121"/>
        <end position="158"/>
    </location>
</feature>
<accession>A0A5J5AYT4</accession>
<evidence type="ECO:0000313" key="2">
    <source>
        <dbReference type="EMBL" id="KAA8535430.1"/>
    </source>
</evidence>
<keyword evidence="3" id="KW-1185">Reference proteome</keyword>
<sequence>MTTVLANQAMVEVPFEYECPKKGKEKESQAHYAETTEPLLLMAYVDVAQMVGQKKESRGYFSEPDTLEVDDCTKELLLMAHVEKAPDETTWFLDSRCSNHMPWDDSHAEAIQASLDWSDIDENNNNNIQDEAIDNNSGGTSHEEGSGSISADNHEWLS</sequence>
<gene>
    <name evidence="2" type="ORF">F0562_030429</name>
</gene>
<proteinExistence type="predicted"/>